<dbReference type="NCBIfam" id="NF001679">
    <property type="entry name" value="PRK00440.1"/>
    <property type="match status" value="1"/>
</dbReference>
<evidence type="ECO:0000313" key="8">
    <source>
        <dbReference type="EMBL" id="VDD85686.1"/>
    </source>
</evidence>
<reference evidence="8 9" key="2">
    <citation type="submission" date="2018-10" db="EMBL/GenBank/DDBJ databases">
        <authorList>
            <consortium name="Pathogen Informatics"/>
        </authorList>
    </citation>
    <scope>NUCLEOTIDE SEQUENCE [LARGE SCALE GENOMIC DNA]</scope>
</reference>
<dbReference type="GO" id="GO:0003689">
    <property type="term" value="F:DNA clamp loader activity"/>
    <property type="evidence" value="ECO:0007669"/>
    <property type="project" value="TreeGrafter"/>
</dbReference>
<evidence type="ECO:0000256" key="3">
    <source>
        <dbReference type="ARBA" id="ARBA00022705"/>
    </source>
</evidence>
<organism evidence="10">
    <name type="scientific">Enterobius vermicularis</name>
    <name type="common">Human pinworm</name>
    <dbReference type="NCBI Taxonomy" id="51028"/>
    <lineage>
        <taxon>Eukaryota</taxon>
        <taxon>Metazoa</taxon>
        <taxon>Ecdysozoa</taxon>
        <taxon>Nematoda</taxon>
        <taxon>Chromadorea</taxon>
        <taxon>Rhabditida</taxon>
        <taxon>Spirurina</taxon>
        <taxon>Oxyuridomorpha</taxon>
        <taxon>Oxyuroidea</taxon>
        <taxon>Oxyuridae</taxon>
        <taxon>Enterobius</taxon>
    </lineage>
</organism>
<dbReference type="WBParaSite" id="EVEC_0000112101-mRNA-1">
    <property type="protein sequence ID" value="EVEC_0000112101-mRNA-1"/>
    <property type="gene ID" value="EVEC_0000112101"/>
</dbReference>
<evidence type="ECO:0000256" key="5">
    <source>
        <dbReference type="ARBA" id="ARBA00022840"/>
    </source>
</evidence>
<proteinExistence type="inferred from homology"/>
<dbReference type="OrthoDB" id="10249205at2759"/>
<evidence type="ECO:0000256" key="1">
    <source>
        <dbReference type="ARBA" id="ARBA00004123"/>
    </source>
</evidence>
<dbReference type="SUPFAM" id="SSF48019">
    <property type="entry name" value="post-AAA+ oligomerization domain-like"/>
    <property type="match status" value="1"/>
</dbReference>
<keyword evidence="9" id="KW-1185">Reference proteome</keyword>
<dbReference type="PANTHER" id="PTHR11669">
    <property type="entry name" value="REPLICATION FACTOR C / DNA POLYMERASE III GAMMA-TAU SUBUNIT"/>
    <property type="match status" value="1"/>
</dbReference>
<comment type="similarity">
    <text evidence="2">Belongs to the activator 1 small subunits family.</text>
</comment>
<dbReference type="GO" id="GO:0005524">
    <property type="term" value="F:ATP binding"/>
    <property type="evidence" value="ECO:0007669"/>
    <property type="project" value="UniProtKB-KW"/>
</dbReference>
<reference evidence="10" key="1">
    <citation type="submission" date="2017-02" db="UniProtKB">
        <authorList>
            <consortium name="WormBaseParasite"/>
        </authorList>
    </citation>
    <scope>IDENTIFICATION</scope>
</reference>
<dbReference type="SMART" id="SM00382">
    <property type="entry name" value="AAA"/>
    <property type="match status" value="1"/>
</dbReference>
<accession>A0A0N4UUP1</accession>
<gene>
    <name evidence="8" type="ORF">EVEC_LOCUS829</name>
</gene>
<dbReference type="InterPro" id="IPR003959">
    <property type="entry name" value="ATPase_AAA_core"/>
</dbReference>
<evidence type="ECO:0000313" key="10">
    <source>
        <dbReference type="WBParaSite" id="EVEC_0000112101-mRNA-1"/>
    </source>
</evidence>
<dbReference type="STRING" id="51028.A0A0N4UUP1"/>
<dbReference type="Gene3D" id="1.10.8.60">
    <property type="match status" value="1"/>
</dbReference>
<dbReference type="SUPFAM" id="SSF52540">
    <property type="entry name" value="P-loop containing nucleoside triphosphate hydrolases"/>
    <property type="match status" value="1"/>
</dbReference>
<evidence type="ECO:0000256" key="2">
    <source>
        <dbReference type="ARBA" id="ARBA00005378"/>
    </source>
</evidence>
<dbReference type="InterPro" id="IPR003593">
    <property type="entry name" value="AAA+_ATPase"/>
</dbReference>
<dbReference type="Gene3D" id="3.40.50.300">
    <property type="entry name" value="P-loop containing nucleotide triphosphate hydrolases"/>
    <property type="match status" value="1"/>
</dbReference>
<dbReference type="FunFam" id="1.20.272.10:FF:000011">
    <property type="entry name" value="Replication factor C subunit 2"/>
    <property type="match status" value="1"/>
</dbReference>
<dbReference type="InterPro" id="IPR027417">
    <property type="entry name" value="P-loop_NTPase"/>
</dbReference>
<dbReference type="CDD" id="cd18140">
    <property type="entry name" value="HLD_clamp_RFC"/>
    <property type="match status" value="1"/>
</dbReference>
<dbReference type="Gene3D" id="1.20.272.10">
    <property type="match status" value="1"/>
</dbReference>
<keyword evidence="4" id="KW-0547">Nucleotide-binding</keyword>
<dbReference type="CDD" id="cd00009">
    <property type="entry name" value="AAA"/>
    <property type="match status" value="1"/>
</dbReference>
<keyword evidence="6" id="KW-0539">Nucleus</keyword>
<dbReference type="GO" id="GO:0005634">
    <property type="term" value="C:nucleus"/>
    <property type="evidence" value="ECO:0007669"/>
    <property type="project" value="UniProtKB-SubCell"/>
</dbReference>
<dbReference type="InterPro" id="IPR008921">
    <property type="entry name" value="DNA_pol3_clamp-load_cplx_C"/>
</dbReference>
<comment type="subcellular location">
    <subcellularLocation>
        <location evidence="1">Nucleus</location>
    </subcellularLocation>
</comment>
<protein>
    <submittedName>
        <fullName evidence="10">AAA domain-containing protein</fullName>
    </submittedName>
</protein>
<dbReference type="Pfam" id="PF25361">
    <property type="entry name" value="AAA_lid_RFC1"/>
    <property type="match status" value="1"/>
</dbReference>
<dbReference type="InterPro" id="IPR050238">
    <property type="entry name" value="DNA_Rep/Repair_Clamp_Loader"/>
</dbReference>
<keyword evidence="3" id="KW-0235">DNA replication</keyword>
<dbReference type="GO" id="GO:0006261">
    <property type="term" value="P:DNA-templated DNA replication"/>
    <property type="evidence" value="ECO:0007669"/>
    <property type="project" value="TreeGrafter"/>
</dbReference>
<dbReference type="InterPro" id="IPR013748">
    <property type="entry name" value="Rep_factorC_C"/>
</dbReference>
<name>A0A0N4UUP1_ENTVE</name>
<evidence type="ECO:0000259" key="7">
    <source>
        <dbReference type="SMART" id="SM00382"/>
    </source>
</evidence>
<dbReference type="PANTHER" id="PTHR11669:SF20">
    <property type="entry name" value="REPLICATION FACTOR C SUBUNIT 4"/>
    <property type="match status" value="1"/>
</dbReference>
<dbReference type="EMBL" id="UXUI01007141">
    <property type="protein sequence ID" value="VDD85686.1"/>
    <property type="molecule type" value="Genomic_DNA"/>
</dbReference>
<sequence length="356" mass="39568">MDKFLARPGSGSAKLKAKSDSHQNPFIPWVEKYRPQKVDDVVFQEEVVAVLKKAVQGSDLPNYLFYGPPGTGKTSAAVAVCRQLFKDPNAYQERVLELNASDERGINVVRGKVNTCIKEFARTAVTSTLPDGSPVAGIKVIILDEADAMTLAAQAALRRTMEKESRTTRFFIICNYVSRIIDPLTSRCSKFRFKPLSVEAQRERLKMISAKEGVKIEPEAIDELIELCEGDLRRSITCLQTISSCHRKLTVADVRELSSAVPEELINKFIAVCHTGSFDSLLAYVDDVLREGFGAYQLMKQLFTALLKSDELLDTHKAVIFEKIGVCELRLLDGANSFLQLLDLGAVVQEQYKTAV</sequence>
<dbReference type="GO" id="GO:0005663">
    <property type="term" value="C:DNA replication factor C complex"/>
    <property type="evidence" value="ECO:0007669"/>
    <property type="project" value="TreeGrafter"/>
</dbReference>
<keyword evidence="5" id="KW-0067">ATP-binding</keyword>
<dbReference type="InterPro" id="IPR047854">
    <property type="entry name" value="RFC_lid"/>
</dbReference>
<dbReference type="Pfam" id="PF00004">
    <property type="entry name" value="AAA"/>
    <property type="match status" value="1"/>
</dbReference>
<dbReference type="AlphaFoldDB" id="A0A0N4UUP1"/>
<evidence type="ECO:0000256" key="6">
    <source>
        <dbReference type="ARBA" id="ARBA00023242"/>
    </source>
</evidence>
<dbReference type="Proteomes" id="UP000274131">
    <property type="component" value="Unassembled WGS sequence"/>
</dbReference>
<evidence type="ECO:0000256" key="4">
    <source>
        <dbReference type="ARBA" id="ARBA00022741"/>
    </source>
</evidence>
<dbReference type="Pfam" id="PF08542">
    <property type="entry name" value="Rep_fac_C"/>
    <property type="match status" value="1"/>
</dbReference>
<feature type="domain" description="AAA+ ATPase" evidence="7">
    <location>
        <begin position="59"/>
        <end position="197"/>
    </location>
</feature>
<evidence type="ECO:0000313" key="9">
    <source>
        <dbReference type="Proteomes" id="UP000274131"/>
    </source>
</evidence>
<dbReference type="GO" id="GO:0003677">
    <property type="term" value="F:DNA binding"/>
    <property type="evidence" value="ECO:0007669"/>
    <property type="project" value="InterPro"/>
</dbReference>
<dbReference type="GO" id="GO:0016887">
    <property type="term" value="F:ATP hydrolysis activity"/>
    <property type="evidence" value="ECO:0007669"/>
    <property type="project" value="InterPro"/>
</dbReference>
<dbReference type="FunFam" id="3.40.50.300:FF:000129">
    <property type="entry name" value="Replication factor C subunit 5"/>
    <property type="match status" value="1"/>
</dbReference>
<dbReference type="GO" id="GO:0006281">
    <property type="term" value="P:DNA repair"/>
    <property type="evidence" value="ECO:0007669"/>
    <property type="project" value="TreeGrafter"/>
</dbReference>